<evidence type="ECO:0000313" key="2">
    <source>
        <dbReference type="EMBL" id="TGZ80144.1"/>
    </source>
</evidence>
<gene>
    <name evidence="2" type="ORF">EX30DRAFT_341717</name>
</gene>
<evidence type="ECO:0000313" key="3">
    <source>
        <dbReference type="Proteomes" id="UP000298138"/>
    </source>
</evidence>
<organism evidence="2 3">
    <name type="scientific">Ascodesmis nigricans</name>
    <dbReference type="NCBI Taxonomy" id="341454"/>
    <lineage>
        <taxon>Eukaryota</taxon>
        <taxon>Fungi</taxon>
        <taxon>Dikarya</taxon>
        <taxon>Ascomycota</taxon>
        <taxon>Pezizomycotina</taxon>
        <taxon>Pezizomycetes</taxon>
        <taxon>Pezizales</taxon>
        <taxon>Ascodesmidaceae</taxon>
        <taxon>Ascodesmis</taxon>
    </lineage>
</organism>
<feature type="region of interest" description="Disordered" evidence="1">
    <location>
        <begin position="48"/>
        <end position="72"/>
    </location>
</feature>
<dbReference type="Proteomes" id="UP000298138">
    <property type="component" value="Unassembled WGS sequence"/>
</dbReference>
<dbReference type="AlphaFoldDB" id="A0A4S2MUH4"/>
<accession>A0A4S2MUH4</accession>
<proteinExistence type="predicted"/>
<evidence type="ECO:0000256" key="1">
    <source>
        <dbReference type="SAM" id="MobiDB-lite"/>
    </source>
</evidence>
<dbReference type="EMBL" id="ML220126">
    <property type="protein sequence ID" value="TGZ80144.1"/>
    <property type="molecule type" value="Genomic_DNA"/>
</dbReference>
<protein>
    <submittedName>
        <fullName evidence="2">Uncharacterized protein</fullName>
    </submittedName>
</protein>
<sequence>MALHRTVDRSTSHPNVVTTTIYVPVSYQPHSFRLPVLLPPITISIVRNTTQRETTRPRVGPKIRASPSPSLL</sequence>
<name>A0A4S2MUH4_9PEZI</name>
<reference evidence="2 3" key="1">
    <citation type="submission" date="2019-04" db="EMBL/GenBank/DDBJ databases">
        <title>Comparative genomics and transcriptomics to analyze fruiting body development in filamentous ascomycetes.</title>
        <authorList>
            <consortium name="DOE Joint Genome Institute"/>
            <person name="Lutkenhaus R."/>
            <person name="Traeger S."/>
            <person name="Breuer J."/>
            <person name="Kuo A."/>
            <person name="Lipzen A."/>
            <person name="Pangilinan J."/>
            <person name="Dilworth D."/>
            <person name="Sandor L."/>
            <person name="Poggeler S."/>
            <person name="Barry K."/>
            <person name="Grigoriev I.V."/>
            <person name="Nowrousian M."/>
        </authorList>
    </citation>
    <scope>NUCLEOTIDE SEQUENCE [LARGE SCALE GENOMIC DNA]</scope>
    <source>
        <strain evidence="2 3">CBS 389.68</strain>
    </source>
</reference>
<dbReference type="InParanoid" id="A0A4S2MUH4"/>
<keyword evidence="3" id="KW-1185">Reference proteome</keyword>